<evidence type="ECO:0000313" key="1">
    <source>
        <dbReference type="EMBL" id="KKL58151.1"/>
    </source>
</evidence>
<proteinExistence type="predicted"/>
<reference evidence="1" key="1">
    <citation type="journal article" date="2015" name="Nature">
        <title>Complex archaea that bridge the gap between prokaryotes and eukaryotes.</title>
        <authorList>
            <person name="Spang A."/>
            <person name="Saw J.H."/>
            <person name="Jorgensen S.L."/>
            <person name="Zaremba-Niedzwiedzka K."/>
            <person name="Martijn J."/>
            <person name="Lind A.E."/>
            <person name="van Eijk R."/>
            <person name="Schleper C."/>
            <person name="Guy L."/>
            <person name="Ettema T.J."/>
        </authorList>
    </citation>
    <scope>NUCLEOTIDE SEQUENCE</scope>
</reference>
<accession>A0A0F9DWL2</accession>
<dbReference type="EMBL" id="LAZR01029925">
    <property type="protein sequence ID" value="KKL58151.1"/>
    <property type="molecule type" value="Genomic_DNA"/>
</dbReference>
<name>A0A0F9DWL2_9ZZZZ</name>
<sequence length="75" mass="8463">MNNGEIIQLLKDLRWDNYTAPDGQVKECRGCSASYMPGYGTVPKHSKSCKISRAISTLRRGVGSRYRKEAARKTR</sequence>
<organism evidence="1">
    <name type="scientific">marine sediment metagenome</name>
    <dbReference type="NCBI Taxonomy" id="412755"/>
    <lineage>
        <taxon>unclassified sequences</taxon>
        <taxon>metagenomes</taxon>
        <taxon>ecological metagenomes</taxon>
    </lineage>
</organism>
<dbReference type="AlphaFoldDB" id="A0A0F9DWL2"/>
<gene>
    <name evidence="1" type="ORF">LCGC14_2228270</name>
</gene>
<protein>
    <submittedName>
        <fullName evidence="1">Uncharacterized protein</fullName>
    </submittedName>
</protein>
<comment type="caution">
    <text evidence="1">The sequence shown here is derived from an EMBL/GenBank/DDBJ whole genome shotgun (WGS) entry which is preliminary data.</text>
</comment>